<feature type="domain" description="Glycosyl hydrolase family 32 C-terminal" evidence="6">
    <location>
        <begin position="370"/>
        <end position="434"/>
    </location>
</feature>
<name>A0ABQ6VGU6_9CORY</name>
<dbReference type="InterPro" id="IPR001362">
    <property type="entry name" value="Glyco_hydro_32"/>
</dbReference>
<dbReference type="SUPFAM" id="SSF75005">
    <property type="entry name" value="Arabinanase/levansucrase/invertase"/>
    <property type="match status" value="1"/>
</dbReference>
<evidence type="ECO:0000259" key="6">
    <source>
        <dbReference type="Pfam" id="PF08244"/>
    </source>
</evidence>
<comment type="similarity">
    <text evidence="1 4">Belongs to the glycosyl hydrolase 32 family.</text>
</comment>
<keyword evidence="8" id="KW-1185">Reference proteome</keyword>
<evidence type="ECO:0000256" key="1">
    <source>
        <dbReference type="ARBA" id="ARBA00009902"/>
    </source>
</evidence>
<dbReference type="Pfam" id="PF00251">
    <property type="entry name" value="Glyco_hydro_32N"/>
    <property type="match status" value="1"/>
</dbReference>
<evidence type="ECO:0000313" key="8">
    <source>
        <dbReference type="Proteomes" id="UP000436181"/>
    </source>
</evidence>
<evidence type="ECO:0000256" key="4">
    <source>
        <dbReference type="RuleBase" id="RU362110"/>
    </source>
</evidence>
<proteinExistence type="inferred from homology"/>
<dbReference type="SMART" id="SM00640">
    <property type="entry name" value="Glyco_32"/>
    <property type="match status" value="1"/>
</dbReference>
<sequence length="453" mass="48791">MHVFHQFRPRPTSGSRWAHQYAPVLSYGWDVCDDVLSPEGDEIDILAGSSIPLNHEETHSTSVELFFVSTQGTDTTNNPELQGNNVPHNEVGARTFTIQRALIENLEEAVDCSDDPSTIDPHVTRLGPINVDDSAYPVGQLVTPSVIHDDSDPDAPWLMLALSLSGTTDAEIIVLRSLNRQDWTVIGPLEISPEAELPQGRLFAPRIVRMTDSETGDNKHVVVITYPTQDNLVGTTDGEVAGYIVGTLTGASFKADKPLAILDYGYDFTRPRIIQNDPPILIGLVGAHPSEDDQWANCLSSPRNLTLTDGQLFQDIIGAPRAVKNFSNLGLIWTAQLDAHNGSVVVDIINSADQTLATVTYSDKELTLVVPGKQPRTAPLADADSDSITIFVDGPLCEVYADGGATTLTATIAVDRKLKGMEIATTGGARVIGSFSANGQELQMRLAGTGEDD</sequence>
<evidence type="ECO:0000256" key="2">
    <source>
        <dbReference type="ARBA" id="ARBA00022801"/>
    </source>
</evidence>
<dbReference type="GO" id="GO:0016787">
    <property type="term" value="F:hydrolase activity"/>
    <property type="evidence" value="ECO:0007669"/>
    <property type="project" value="UniProtKB-KW"/>
</dbReference>
<dbReference type="Proteomes" id="UP000436181">
    <property type="component" value="Unassembled WGS sequence"/>
</dbReference>
<feature type="domain" description="Glycosyl hydrolase family 32 N-terminal" evidence="5">
    <location>
        <begin position="154"/>
        <end position="314"/>
    </location>
</feature>
<comment type="caution">
    <text evidence="7">The sequence shown here is derived from an EMBL/GenBank/DDBJ whole genome shotgun (WGS) entry which is preliminary data.</text>
</comment>
<dbReference type="InterPro" id="IPR013189">
    <property type="entry name" value="Glyco_hydro_32_C"/>
</dbReference>
<dbReference type="SUPFAM" id="SSF49899">
    <property type="entry name" value="Concanavalin A-like lectins/glucanases"/>
    <property type="match status" value="1"/>
</dbReference>
<evidence type="ECO:0000256" key="3">
    <source>
        <dbReference type="ARBA" id="ARBA00023295"/>
    </source>
</evidence>
<dbReference type="InterPro" id="IPR013148">
    <property type="entry name" value="Glyco_hydro_32_N"/>
</dbReference>
<keyword evidence="2 4" id="KW-0378">Hydrolase</keyword>
<organism evidence="7 8">
    <name type="scientific">Corynebacterium zhongnanshanii</name>
    <dbReference type="NCBI Taxonomy" id="2768834"/>
    <lineage>
        <taxon>Bacteria</taxon>
        <taxon>Bacillati</taxon>
        <taxon>Actinomycetota</taxon>
        <taxon>Actinomycetes</taxon>
        <taxon>Mycobacteriales</taxon>
        <taxon>Corynebacteriaceae</taxon>
        <taxon>Corynebacterium</taxon>
    </lineage>
</organism>
<keyword evidence="3 4" id="KW-0326">Glycosidase</keyword>
<reference evidence="7 8" key="1">
    <citation type="submission" date="2019-10" db="EMBL/GenBank/DDBJ databases">
        <title>Corynebacterium sp novel species isolated from the respiratory tract of Marmot.</title>
        <authorList>
            <person name="Zhang G."/>
        </authorList>
    </citation>
    <scope>NUCLEOTIDE SEQUENCE [LARGE SCALE GENOMIC DNA]</scope>
    <source>
        <strain evidence="7 8">336</strain>
    </source>
</reference>
<dbReference type="InterPro" id="IPR013320">
    <property type="entry name" value="ConA-like_dom_sf"/>
</dbReference>
<dbReference type="Gene3D" id="2.115.10.20">
    <property type="entry name" value="Glycosyl hydrolase domain, family 43"/>
    <property type="match status" value="1"/>
</dbReference>
<dbReference type="EMBL" id="WBZJ01000001">
    <property type="protein sequence ID" value="KAB3523645.1"/>
    <property type="molecule type" value="Genomic_DNA"/>
</dbReference>
<dbReference type="InterPro" id="IPR023296">
    <property type="entry name" value="Glyco_hydro_beta-prop_sf"/>
</dbReference>
<evidence type="ECO:0000313" key="7">
    <source>
        <dbReference type="EMBL" id="KAB3523645.1"/>
    </source>
</evidence>
<evidence type="ECO:0000259" key="5">
    <source>
        <dbReference type="Pfam" id="PF00251"/>
    </source>
</evidence>
<dbReference type="Pfam" id="PF08244">
    <property type="entry name" value="Glyco_hydro_32C"/>
    <property type="match status" value="1"/>
</dbReference>
<accession>A0ABQ6VGU6</accession>
<protein>
    <submittedName>
        <fullName evidence="7">Hydrolase</fullName>
    </submittedName>
</protein>
<gene>
    <name evidence="7" type="ORF">F8377_03270</name>
</gene>
<dbReference type="Gene3D" id="2.60.120.560">
    <property type="entry name" value="Exo-inulinase, domain 1"/>
    <property type="match status" value="1"/>
</dbReference>